<keyword evidence="2" id="KW-1185">Reference proteome</keyword>
<dbReference type="Proteomes" id="UP001163603">
    <property type="component" value="Chromosome 5"/>
</dbReference>
<gene>
    <name evidence="1" type="ORF">Pint_28598</name>
</gene>
<evidence type="ECO:0000313" key="2">
    <source>
        <dbReference type="Proteomes" id="UP001163603"/>
    </source>
</evidence>
<sequence length="121" mass="12797">MASFISLSSPSYLSPTSPRFKCLGARTRVLVLPAKCLSSGPREETESKPETKRSLSSSLSSSSSTYNWCAGIGGVGFIETAYLSYLKLTNSDAFCPSGGGNCGDVLNSDYAVVFGITFDLK</sequence>
<reference evidence="2" key="1">
    <citation type="journal article" date="2023" name="G3 (Bethesda)">
        <title>Genome assembly and association tests identify interacting loci associated with vigor, precocity, and sex in interspecific pistachio rootstocks.</title>
        <authorList>
            <person name="Palmer W."/>
            <person name="Jacygrad E."/>
            <person name="Sagayaradj S."/>
            <person name="Cavanaugh K."/>
            <person name="Han R."/>
            <person name="Bertier L."/>
            <person name="Beede B."/>
            <person name="Kafkas S."/>
            <person name="Golino D."/>
            <person name="Preece J."/>
            <person name="Michelmore R."/>
        </authorList>
    </citation>
    <scope>NUCLEOTIDE SEQUENCE [LARGE SCALE GENOMIC DNA]</scope>
</reference>
<dbReference type="EMBL" id="CM047740">
    <property type="protein sequence ID" value="KAJ0040469.1"/>
    <property type="molecule type" value="Genomic_DNA"/>
</dbReference>
<organism evidence="1 2">
    <name type="scientific">Pistacia integerrima</name>
    <dbReference type="NCBI Taxonomy" id="434235"/>
    <lineage>
        <taxon>Eukaryota</taxon>
        <taxon>Viridiplantae</taxon>
        <taxon>Streptophyta</taxon>
        <taxon>Embryophyta</taxon>
        <taxon>Tracheophyta</taxon>
        <taxon>Spermatophyta</taxon>
        <taxon>Magnoliopsida</taxon>
        <taxon>eudicotyledons</taxon>
        <taxon>Gunneridae</taxon>
        <taxon>Pentapetalae</taxon>
        <taxon>rosids</taxon>
        <taxon>malvids</taxon>
        <taxon>Sapindales</taxon>
        <taxon>Anacardiaceae</taxon>
        <taxon>Pistacia</taxon>
    </lineage>
</organism>
<name>A0ACC0YSV5_9ROSI</name>
<proteinExistence type="predicted"/>
<accession>A0ACC0YSV5</accession>
<comment type="caution">
    <text evidence="1">The sequence shown here is derived from an EMBL/GenBank/DDBJ whole genome shotgun (WGS) entry which is preliminary data.</text>
</comment>
<evidence type="ECO:0000313" key="1">
    <source>
        <dbReference type="EMBL" id="KAJ0040469.1"/>
    </source>
</evidence>
<protein>
    <submittedName>
        <fullName evidence="1">Uncharacterized protein</fullName>
    </submittedName>
</protein>